<dbReference type="AlphaFoldDB" id="A0A0B7NUW6"/>
<protein>
    <submittedName>
        <fullName evidence="1">Uncharacterized protein</fullName>
    </submittedName>
</protein>
<reference evidence="1 2" key="1">
    <citation type="submission" date="2014-09" db="EMBL/GenBank/DDBJ databases">
        <authorList>
            <person name="Ellenberger Sabrina"/>
        </authorList>
    </citation>
    <scope>NUCLEOTIDE SEQUENCE [LARGE SCALE GENOMIC DNA]</scope>
    <source>
        <strain evidence="1 2">CBS 412.66</strain>
    </source>
</reference>
<name>A0A0B7NUW6_9FUNG</name>
<proteinExistence type="predicted"/>
<evidence type="ECO:0000313" key="1">
    <source>
        <dbReference type="EMBL" id="CEP19330.1"/>
    </source>
</evidence>
<dbReference type="Proteomes" id="UP000054107">
    <property type="component" value="Unassembled WGS sequence"/>
</dbReference>
<organism evidence="1 2">
    <name type="scientific">Parasitella parasitica</name>
    <dbReference type="NCBI Taxonomy" id="35722"/>
    <lineage>
        <taxon>Eukaryota</taxon>
        <taxon>Fungi</taxon>
        <taxon>Fungi incertae sedis</taxon>
        <taxon>Mucoromycota</taxon>
        <taxon>Mucoromycotina</taxon>
        <taxon>Mucoromycetes</taxon>
        <taxon>Mucorales</taxon>
        <taxon>Mucorineae</taxon>
        <taxon>Mucoraceae</taxon>
        <taxon>Parasitella</taxon>
    </lineage>
</organism>
<keyword evidence="2" id="KW-1185">Reference proteome</keyword>
<evidence type="ECO:0000313" key="2">
    <source>
        <dbReference type="Proteomes" id="UP000054107"/>
    </source>
</evidence>
<gene>
    <name evidence="1" type="primary">PARPA_13645.1 scaffold 47024</name>
</gene>
<dbReference type="EMBL" id="LN734024">
    <property type="protein sequence ID" value="CEP19330.1"/>
    <property type="molecule type" value="Genomic_DNA"/>
</dbReference>
<accession>A0A0B7NUW6</accession>
<sequence length="76" mass="8740">MQILFGSDDDKEPFQDSLLELLMLKSQIDIKNTTYGLLGSVIRWDIVPGSVAWRAQYLLPEVYREIVAKQITIWLG</sequence>